<keyword evidence="2" id="KW-1185">Reference proteome</keyword>
<gene>
    <name evidence="1" type="ORF">FQ330_03205</name>
</gene>
<dbReference type="EMBL" id="VOIR01000011">
    <property type="protein sequence ID" value="KAA6436426.1"/>
    <property type="molecule type" value="Genomic_DNA"/>
</dbReference>
<dbReference type="Gene3D" id="1.25.10.10">
    <property type="entry name" value="Leucine-rich Repeat Variant"/>
    <property type="match status" value="1"/>
</dbReference>
<name>A0A5M8QNX3_9MICO</name>
<accession>A0A5M8QNX3</accession>
<evidence type="ECO:0000313" key="1">
    <source>
        <dbReference type="EMBL" id="KAA6436426.1"/>
    </source>
</evidence>
<sequence>MPSTRDISPHGQALLRAFREAAMTGEEEDIFRLIDALAQDEVIPLYDLTAFSVLHFPAVRLGVAQNRRTPPPVLRWLWENGSHTVKSMTVANPTCPSWVLNRAWAAELAWAKENPNLLNTCEEFVSRPDDVTEQQWREADDHVLTRFGLADNPSSHRPDLTRLARLEQDVRVLSALAANVSSPPLALKAVIKKARAGGHPEVRVGVAQNPSAPPDVLTLLAKDEDLPVRVAVSWHPSTPEDIRSSIDC</sequence>
<dbReference type="RefSeq" id="WP_146355170.1">
    <property type="nucleotide sequence ID" value="NZ_VOIR01000011.1"/>
</dbReference>
<proteinExistence type="predicted"/>
<dbReference type="InterPro" id="IPR004830">
    <property type="entry name" value="LRR_variant"/>
</dbReference>
<dbReference type="InterPro" id="IPR011989">
    <property type="entry name" value="ARM-like"/>
</dbReference>
<protein>
    <submittedName>
        <fullName evidence="1">Uncharacterized protein</fullName>
    </submittedName>
</protein>
<comment type="caution">
    <text evidence="1">The sequence shown here is derived from an EMBL/GenBank/DDBJ whole genome shotgun (WGS) entry which is preliminary data.</text>
</comment>
<dbReference type="AlphaFoldDB" id="A0A5M8QNX3"/>
<reference evidence="1 2" key="1">
    <citation type="submission" date="2019-08" db="EMBL/GenBank/DDBJ databases">
        <title>Agrococcus lahaulensis sp. nov., isolated from a cold desert of the Indian Himalayas.</title>
        <authorList>
            <person name="Qu J.H."/>
        </authorList>
    </citation>
    <scope>NUCLEOTIDE SEQUENCE [LARGE SCALE GENOMIC DNA]</scope>
    <source>
        <strain evidence="1 2">NS18</strain>
    </source>
</reference>
<dbReference type="Pfam" id="PF01816">
    <property type="entry name" value="LRV"/>
    <property type="match status" value="1"/>
</dbReference>
<organism evidence="1 2">
    <name type="scientific">Agrococcus sediminis</name>
    <dbReference type="NCBI Taxonomy" id="2599924"/>
    <lineage>
        <taxon>Bacteria</taxon>
        <taxon>Bacillati</taxon>
        <taxon>Actinomycetota</taxon>
        <taxon>Actinomycetes</taxon>
        <taxon>Micrococcales</taxon>
        <taxon>Microbacteriaceae</taxon>
        <taxon>Agrococcus</taxon>
    </lineage>
</organism>
<dbReference type="Proteomes" id="UP000323221">
    <property type="component" value="Unassembled WGS sequence"/>
</dbReference>
<evidence type="ECO:0000313" key="2">
    <source>
        <dbReference type="Proteomes" id="UP000323221"/>
    </source>
</evidence>